<dbReference type="KEGG" id="gax:Pan161_18220"/>
<reference evidence="2 3" key="1">
    <citation type="submission" date="2019-02" db="EMBL/GenBank/DDBJ databases">
        <title>Deep-cultivation of Planctomycetes and their phenomic and genomic characterization uncovers novel biology.</title>
        <authorList>
            <person name="Wiegand S."/>
            <person name="Jogler M."/>
            <person name="Boedeker C."/>
            <person name="Pinto D."/>
            <person name="Vollmers J."/>
            <person name="Rivas-Marin E."/>
            <person name="Kohn T."/>
            <person name="Peeters S.H."/>
            <person name="Heuer A."/>
            <person name="Rast P."/>
            <person name="Oberbeckmann S."/>
            <person name="Bunk B."/>
            <person name="Jeske O."/>
            <person name="Meyerdierks A."/>
            <person name="Storesund J.E."/>
            <person name="Kallscheuer N."/>
            <person name="Luecker S."/>
            <person name="Lage O.M."/>
            <person name="Pohl T."/>
            <person name="Merkel B.J."/>
            <person name="Hornburger P."/>
            <person name="Mueller R.-W."/>
            <person name="Bruemmer F."/>
            <person name="Labrenz M."/>
            <person name="Spormann A.M."/>
            <person name="Op den Camp H."/>
            <person name="Overmann J."/>
            <person name="Amann R."/>
            <person name="Jetten M.S.M."/>
            <person name="Mascher T."/>
            <person name="Medema M.H."/>
            <person name="Devos D.P."/>
            <person name="Kaster A.-K."/>
            <person name="Ovreas L."/>
            <person name="Rohde M."/>
            <person name="Galperin M.Y."/>
            <person name="Jogler C."/>
        </authorList>
    </citation>
    <scope>NUCLEOTIDE SEQUENCE [LARGE SCALE GENOMIC DNA]</scope>
    <source>
        <strain evidence="2 3">Pan161</strain>
    </source>
</reference>
<dbReference type="AlphaFoldDB" id="A0A517VAZ5"/>
<accession>A0A517VAZ5</accession>
<feature type="region of interest" description="Disordered" evidence="1">
    <location>
        <begin position="1"/>
        <end position="25"/>
    </location>
</feature>
<organism evidence="2 3">
    <name type="scientific">Gimesia algae</name>
    <dbReference type="NCBI Taxonomy" id="2527971"/>
    <lineage>
        <taxon>Bacteria</taxon>
        <taxon>Pseudomonadati</taxon>
        <taxon>Planctomycetota</taxon>
        <taxon>Planctomycetia</taxon>
        <taxon>Planctomycetales</taxon>
        <taxon>Planctomycetaceae</taxon>
        <taxon>Gimesia</taxon>
    </lineage>
</organism>
<dbReference type="Proteomes" id="UP000316855">
    <property type="component" value="Chromosome"/>
</dbReference>
<gene>
    <name evidence="2" type="ORF">Pan161_18220</name>
</gene>
<evidence type="ECO:0000313" key="3">
    <source>
        <dbReference type="Proteomes" id="UP000316855"/>
    </source>
</evidence>
<protein>
    <submittedName>
        <fullName evidence="2">Uncharacterized protein</fullName>
    </submittedName>
</protein>
<name>A0A517VAZ5_9PLAN</name>
<evidence type="ECO:0000313" key="2">
    <source>
        <dbReference type="EMBL" id="QDT90172.1"/>
    </source>
</evidence>
<dbReference type="EMBL" id="CP036343">
    <property type="protein sequence ID" value="QDT90172.1"/>
    <property type="molecule type" value="Genomic_DNA"/>
</dbReference>
<evidence type="ECO:0000256" key="1">
    <source>
        <dbReference type="SAM" id="MobiDB-lite"/>
    </source>
</evidence>
<keyword evidence="3" id="KW-1185">Reference proteome</keyword>
<proteinExistence type="predicted"/>
<sequence length="156" mass="18457">MAHQTRIMSIDDDRIPPTRKSRMSPVHIRKHEPDIDNLNQEVCDRTMGMLNSERPTYLYSNPIVTITCEKLNPQFFSRLRRYQAEWCKRAKSIFGRSPMRKTSNWSLGPGERSLSSKQRKHFKYLTRGFCFTGLLFVHGKNVPHHEWLNLENDKTH</sequence>